<dbReference type="AlphaFoldDB" id="V2W351"/>
<evidence type="ECO:0008006" key="4">
    <source>
        <dbReference type="Google" id="ProtNLM"/>
    </source>
</evidence>
<proteinExistence type="predicted"/>
<reference evidence="2 3" key="1">
    <citation type="journal article" date="2014" name="BMC Genomics">
        <title>Genome and secretome analysis of the hemibiotrophic fungal pathogen, Moniliophthora roreri, which causes frosty pod rot disease of cacao: mechanisms of the biotrophic and necrotrophic phases.</title>
        <authorList>
            <person name="Meinhardt L.W."/>
            <person name="Costa G.G.L."/>
            <person name="Thomazella D.P.T."/>
            <person name="Teixeira P.J.P.L."/>
            <person name="Carazzolle M.F."/>
            <person name="Schuster S.C."/>
            <person name="Carlson J.E."/>
            <person name="Guiltinan M.J."/>
            <person name="Mieczkowski P."/>
            <person name="Farmer A."/>
            <person name="Ramaraj T."/>
            <person name="Crozier J."/>
            <person name="Davis R.E."/>
            <person name="Shao J."/>
            <person name="Melnick R.L."/>
            <person name="Pereira G.A.G."/>
            <person name="Bailey B.A."/>
        </authorList>
    </citation>
    <scope>NUCLEOTIDE SEQUENCE [LARGE SCALE GENOMIC DNA]</scope>
    <source>
        <strain evidence="2 3">MCA 2997</strain>
    </source>
</reference>
<evidence type="ECO:0000313" key="3">
    <source>
        <dbReference type="Proteomes" id="UP000017559"/>
    </source>
</evidence>
<dbReference type="SUPFAM" id="SSF47095">
    <property type="entry name" value="HMG-box"/>
    <property type="match status" value="1"/>
</dbReference>
<dbReference type="Proteomes" id="UP000017559">
    <property type="component" value="Unassembled WGS sequence"/>
</dbReference>
<dbReference type="Gene3D" id="1.10.30.10">
    <property type="entry name" value="High mobility group box domain"/>
    <property type="match status" value="1"/>
</dbReference>
<organism evidence="2 3">
    <name type="scientific">Moniliophthora roreri (strain MCA 2997)</name>
    <name type="common">Cocoa frosty pod rot fungus</name>
    <name type="synonym">Crinipellis roreri</name>
    <dbReference type="NCBI Taxonomy" id="1381753"/>
    <lineage>
        <taxon>Eukaryota</taxon>
        <taxon>Fungi</taxon>
        <taxon>Dikarya</taxon>
        <taxon>Basidiomycota</taxon>
        <taxon>Agaricomycotina</taxon>
        <taxon>Agaricomycetes</taxon>
        <taxon>Agaricomycetidae</taxon>
        <taxon>Agaricales</taxon>
        <taxon>Marasmiineae</taxon>
        <taxon>Marasmiaceae</taxon>
        <taxon>Moniliophthora</taxon>
    </lineage>
</organism>
<protein>
    <recommendedName>
        <fullName evidence="4">HMG box domain-containing protein</fullName>
    </recommendedName>
</protein>
<gene>
    <name evidence="2" type="ORF">Moror_11264</name>
</gene>
<keyword evidence="3" id="KW-1185">Reference proteome</keyword>
<accession>V2W351</accession>
<feature type="region of interest" description="Disordered" evidence="1">
    <location>
        <begin position="45"/>
        <end position="83"/>
    </location>
</feature>
<dbReference type="HOGENOM" id="CLU_1170904_0_0_1"/>
<name>V2W351_MONRO</name>
<sequence length="237" mass="27086">MSAAWRSMMKTEKQCWYTKQEEAKRVHESRYPGYKYYPGLKKTEWKKKTRRNKQTENSGENHNDDGNEDAGSPPESTLPTSLLAAPLPYAPTNVYYSNSDYYAMSSTSNSSSHPSKFPNSFHHEIAGFHPSPTHELPSNVNSCWVEPNPNTMAYNPQLYNNHANYFEPLNFAGPSALVYSDHSAEYFTRPQNTPFYVPEINSYNLTPAYFLATDTYAFDPQLLVGNENFIVPCPYPF</sequence>
<comment type="caution">
    <text evidence="2">The sequence shown here is derived from an EMBL/GenBank/DDBJ whole genome shotgun (WGS) entry which is preliminary data.</text>
</comment>
<dbReference type="InterPro" id="IPR036910">
    <property type="entry name" value="HMG_box_dom_sf"/>
</dbReference>
<evidence type="ECO:0000313" key="2">
    <source>
        <dbReference type="EMBL" id="ESK81218.1"/>
    </source>
</evidence>
<evidence type="ECO:0000256" key="1">
    <source>
        <dbReference type="SAM" id="MobiDB-lite"/>
    </source>
</evidence>
<dbReference type="EMBL" id="AWSO01002618">
    <property type="protein sequence ID" value="ESK81218.1"/>
    <property type="molecule type" value="Genomic_DNA"/>
</dbReference>
<dbReference type="KEGG" id="mrr:Moror_11264"/>